<evidence type="ECO:0000259" key="5">
    <source>
        <dbReference type="PROSITE" id="PS50987"/>
    </source>
</evidence>
<keyword evidence="4" id="KW-0804">Transcription</keyword>
<evidence type="ECO:0000256" key="3">
    <source>
        <dbReference type="ARBA" id="ARBA00023125"/>
    </source>
</evidence>
<dbReference type="Proteomes" id="UP000199308">
    <property type="component" value="Unassembled WGS sequence"/>
</dbReference>
<feature type="domain" description="HTH arsR-type" evidence="5">
    <location>
        <begin position="1"/>
        <end position="94"/>
    </location>
</feature>
<dbReference type="Pfam" id="PF01022">
    <property type="entry name" value="HTH_5"/>
    <property type="match status" value="1"/>
</dbReference>
<sequence>MLDILTFYKVMSDDTRLKIVLLITQHQQLCVCDLTAALSLSQPKVSRHLAQLRDSQLLIGEREGKWVHYRLNPTLPAWIKTIIEQSLTHNESYLAQCQLPQPVRSAC</sequence>
<evidence type="ECO:0000256" key="4">
    <source>
        <dbReference type="ARBA" id="ARBA00023163"/>
    </source>
</evidence>
<organism evidence="6 7">
    <name type="scientific">Thalassotalea agarivorans</name>
    <name type="common">Thalassomonas agarivorans</name>
    <dbReference type="NCBI Taxonomy" id="349064"/>
    <lineage>
        <taxon>Bacteria</taxon>
        <taxon>Pseudomonadati</taxon>
        <taxon>Pseudomonadota</taxon>
        <taxon>Gammaproteobacteria</taxon>
        <taxon>Alteromonadales</taxon>
        <taxon>Colwelliaceae</taxon>
        <taxon>Thalassotalea</taxon>
    </lineage>
</organism>
<dbReference type="GO" id="GO:0046685">
    <property type="term" value="P:response to arsenic-containing substance"/>
    <property type="evidence" value="ECO:0007669"/>
    <property type="project" value="UniProtKB-KW"/>
</dbReference>
<dbReference type="NCBIfam" id="NF033788">
    <property type="entry name" value="HTH_metalloreg"/>
    <property type="match status" value="1"/>
</dbReference>
<dbReference type="GO" id="GO:0003677">
    <property type="term" value="F:DNA binding"/>
    <property type="evidence" value="ECO:0007669"/>
    <property type="project" value="UniProtKB-KW"/>
</dbReference>
<keyword evidence="2" id="KW-0805">Transcription regulation</keyword>
<dbReference type="Gene3D" id="1.10.10.10">
    <property type="entry name" value="Winged helix-like DNA-binding domain superfamily/Winged helix DNA-binding domain"/>
    <property type="match status" value="1"/>
</dbReference>
<dbReference type="AlphaFoldDB" id="A0A1I0H2Y1"/>
<dbReference type="InterPro" id="IPR036388">
    <property type="entry name" value="WH-like_DNA-bd_sf"/>
</dbReference>
<proteinExistence type="predicted"/>
<dbReference type="PROSITE" id="PS50987">
    <property type="entry name" value="HTH_ARSR_2"/>
    <property type="match status" value="1"/>
</dbReference>
<evidence type="ECO:0000256" key="2">
    <source>
        <dbReference type="ARBA" id="ARBA00023015"/>
    </source>
</evidence>
<dbReference type="CDD" id="cd00090">
    <property type="entry name" value="HTH_ARSR"/>
    <property type="match status" value="1"/>
</dbReference>
<dbReference type="PROSITE" id="PS00846">
    <property type="entry name" value="HTH_ARSR_1"/>
    <property type="match status" value="1"/>
</dbReference>
<name>A0A1I0H2Y1_THASX</name>
<evidence type="ECO:0000256" key="1">
    <source>
        <dbReference type="ARBA" id="ARBA00022849"/>
    </source>
</evidence>
<dbReference type="RefSeq" id="WP_177168926.1">
    <property type="nucleotide sequence ID" value="NZ_AP027363.1"/>
</dbReference>
<dbReference type="STRING" id="349064.SAMN05660429_02662"/>
<dbReference type="InterPro" id="IPR036390">
    <property type="entry name" value="WH_DNA-bd_sf"/>
</dbReference>
<dbReference type="InterPro" id="IPR018334">
    <property type="entry name" value="ArsR_HTH"/>
</dbReference>
<dbReference type="NCBIfam" id="NF007528">
    <property type="entry name" value="PRK10141.1"/>
    <property type="match status" value="1"/>
</dbReference>
<dbReference type="EMBL" id="FOHK01000014">
    <property type="protein sequence ID" value="SET77943.1"/>
    <property type="molecule type" value="Genomic_DNA"/>
</dbReference>
<reference evidence="6 7" key="1">
    <citation type="submission" date="2016-10" db="EMBL/GenBank/DDBJ databases">
        <authorList>
            <person name="de Groot N.N."/>
        </authorList>
    </citation>
    <scope>NUCLEOTIDE SEQUENCE [LARGE SCALE GENOMIC DNA]</scope>
    <source>
        <strain evidence="6 7">DSM 19706</strain>
    </source>
</reference>
<evidence type="ECO:0000313" key="7">
    <source>
        <dbReference type="Proteomes" id="UP000199308"/>
    </source>
</evidence>
<dbReference type="InterPro" id="IPR051081">
    <property type="entry name" value="HTH_MetalResp_TranReg"/>
</dbReference>
<dbReference type="FunFam" id="1.10.10.10:FF:000279">
    <property type="entry name" value="Transcriptional regulator, ArsR family"/>
    <property type="match status" value="1"/>
</dbReference>
<accession>A0A1I0H2Y1</accession>
<dbReference type="SMART" id="SM00418">
    <property type="entry name" value="HTH_ARSR"/>
    <property type="match status" value="1"/>
</dbReference>
<dbReference type="PANTHER" id="PTHR33154">
    <property type="entry name" value="TRANSCRIPTIONAL REGULATOR, ARSR FAMILY"/>
    <property type="match status" value="1"/>
</dbReference>
<dbReference type="InterPro" id="IPR011991">
    <property type="entry name" value="ArsR-like_HTH"/>
</dbReference>
<dbReference type="GO" id="GO:0003700">
    <property type="term" value="F:DNA-binding transcription factor activity"/>
    <property type="evidence" value="ECO:0007669"/>
    <property type="project" value="InterPro"/>
</dbReference>
<dbReference type="InterPro" id="IPR001845">
    <property type="entry name" value="HTH_ArsR_DNA-bd_dom"/>
</dbReference>
<gene>
    <name evidence="6" type="ORF">SAMN05660429_02662</name>
</gene>
<dbReference type="PRINTS" id="PR00778">
    <property type="entry name" value="HTHARSR"/>
</dbReference>
<keyword evidence="3" id="KW-0238">DNA-binding</keyword>
<evidence type="ECO:0000313" key="6">
    <source>
        <dbReference type="EMBL" id="SET77943.1"/>
    </source>
</evidence>
<dbReference type="SUPFAM" id="SSF46785">
    <property type="entry name" value="Winged helix' DNA-binding domain"/>
    <property type="match status" value="1"/>
</dbReference>
<keyword evidence="7" id="KW-1185">Reference proteome</keyword>
<keyword evidence="1" id="KW-0059">Arsenical resistance</keyword>
<protein>
    <submittedName>
        <fullName evidence="6">ArsR family transcriptional regulator</fullName>
    </submittedName>
</protein>
<dbReference type="PANTHER" id="PTHR33154:SF18">
    <property type="entry name" value="ARSENICAL RESISTANCE OPERON REPRESSOR"/>
    <property type="match status" value="1"/>
</dbReference>